<dbReference type="InterPro" id="IPR036291">
    <property type="entry name" value="NAD(P)-bd_dom_sf"/>
</dbReference>
<name>A0AAW9RNY4_9HYPH</name>
<proteinExistence type="predicted"/>
<reference evidence="3 4" key="1">
    <citation type="submission" date="2024-02" db="EMBL/GenBank/DDBJ databases">
        <title>Genome analysis and characterization of Microbaculum marinisediminis sp. nov., isolated from marine sediment.</title>
        <authorList>
            <person name="Du Z.-J."/>
            <person name="Ye Y.-Q."/>
            <person name="Zhang Z.-R."/>
            <person name="Yuan S.-M."/>
            <person name="Zhang X.-Y."/>
        </authorList>
    </citation>
    <scope>NUCLEOTIDE SEQUENCE [LARGE SCALE GENOMIC DNA]</scope>
    <source>
        <strain evidence="3 4">SDUM1044001</strain>
    </source>
</reference>
<sequence length="288" mass="29260">MPSQKPLVAILAPGNMGAAIGGRLVDNGLEVRTSLAGRTEGSAERARTAGLTVTDDAGLAEADIFLSVVPPSQVTALAERMAPVLTASRRKPVFVEANAVSPDTARQVAALIAPTGCVFVDGGIVGGPPRQGYSPTLYLSGPDAARAAVLGDYGVRVGVMDGPVGAASALKMCYAGINKGLIAIGSAMILAAGRAGAADTLLEELARSQPNLLAKFSTALPDMFSKAHRWAPEMEEIAAFAGADPAAAQVYRGFAELYARLAEDSPAEAGEIAALAAFAAAANEEVSK</sequence>
<gene>
    <name evidence="3" type="ORF">V3328_08535</name>
</gene>
<feature type="domain" description="6-phosphogluconate dehydrogenase NADP-binding" evidence="1">
    <location>
        <begin position="14"/>
        <end position="146"/>
    </location>
</feature>
<keyword evidence="4" id="KW-1185">Reference proteome</keyword>
<comment type="caution">
    <text evidence="3">The sequence shown here is derived from an EMBL/GenBank/DDBJ whole genome shotgun (WGS) entry which is preliminary data.</text>
</comment>
<evidence type="ECO:0000259" key="1">
    <source>
        <dbReference type="Pfam" id="PF03446"/>
    </source>
</evidence>
<dbReference type="InterPro" id="IPR013328">
    <property type="entry name" value="6PGD_dom2"/>
</dbReference>
<dbReference type="GO" id="GO:0050661">
    <property type="term" value="F:NADP binding"/>
    <property type="evidence" value="ECO:0007669"/>
    <property type="project" value="InterPro"/>
</dbReference>
<feature type="domain" description="Phosphogluconate dehydrogenase NAD-binding putative C-terminal" evidence="2">
    <location>
        <begin position="192"/>
        <end position="260"/>
    </location>
</feature>
<evidence type="ECO:0000313" key="4">
    <source>
        <dbReference type="Proteomes" id="UP001378188"/>
    </source>
</evidence>
<protein>
    <submittedName>
        <fullName evidence="3">DUF1932 domain-containing protein</fullName>
    </submittedName>
</protein>
<dbReference type="InterPro" id="IPR006115">
    <property type="entry name" value="6PGDH_NADP-bd"/>
</dbReference>
<dbReference type="InterPro" id="IPR015814">
    <property type="entry name" value="Pgluconate_DH_NAD-bd_C"/>
</dbReference>
<dbReference type="SUPFAM" id="SSF51735">
    <property type="entry name" value="NAD(P)-binding Rossmann-fold domains"/>
    <property type="match status" value="1"/>
</dbReference>
<accession>A0AAW9RNY4</accession>
<dbReference type="Gene3D" id="3.40.50.720">
    <property type="entry name" value="NAD(P)-binding Rossmann-like Domain"/>
    <property type="match status" value="1"/>
</dbReference>
<evidence type="ECO:0000259" key="2">
    <source>
        <dbReference type="Pfam" id="PF09130"/>
    </source>
</evidence>
<dbReference type="EMBL" id="JAZHOF010000003">
    <property type="protein sequence ID" value="MEJ8571516.1"/>
    <property type="molecule type" value="Genomic_DNA"/>
</dbReference>
<evidence type="ECO:0000313" key="3">
    <source>
        <dbReference type="EMBL" id="MEJ8571516.1"/>
    </source>
</evidence>
<dbReference type="AlphaFoldDB" id="A0AAW9RNY4"/>
<dbReference type="RefSeq" id="WP_340329215.1">
    <property type="nucleotide sequence ID" value="NZ_JAZHOF010000003.1"/>
</dbReference>
<organism evidence="3 4">
    <name type="scientific">Microbaculum marinum</name>
    <dbReference type="NCBI Taxonomy" id="1764581"/>
    <lineage>
        <taxon>Bacteria</taxon>
        <taxon>Pseudomonadati</taxon>
        <taxon>Pseudomonadota</taxon>
        <taxon>Alphaproteobacteria</taxon>
        <taxon>Hyphomicrobiales</taxon>
        <taxon>Tepidamorphaceae</taxon>
        <taxon>Microbaculum</taxon>
    </lineage>
</organism>
<dbReference type="InterPro" id="IPR008927">
    <property type="entry name" value="6-PGluconate_DH-like_C_sf"/>
</dbReference>
<dbReference type="SUPFAM" id="SSF48179">
    <property type="entry name" value="6-phosphogluconate dehydrogenase C-terminal domain-like"/>
    <property type="match status" value="1"/>
</dbReference>
<dbReference type="Proteomes" id="UP001378188">
    <property type="component" value="Unassembled WGS sequence"/>
</dbReference>
<dbReference type="Pfam" id="PF03446">
    <property type="entry name" value="NAD_binding_2"/>
    <property type="match status" value="1"/>
</dbReference>
<dbReference type="Gene3D" id="1.10.1040.10">
    <property type="entry name" value="N-(1-d-carboxylethyl)-l-norvaline Dehydrogenase, domain 2"/>
    <property type="match status" value="1"/>
</dbReference>
<dbReference type="Pfam" id="PF09130">
    <property type="entry name" value="DUF1932"/>
    <property type="match status" value="1"/>
</dbReference>